<dbReference type="EMBL" id="GAPW01006709">
    <property type="protein sequence ID" value="JAC06889.1"/>
    <property type="molecule type" value="mRNA"/>
</dbReference>
<comment type="function">
    <text evidence="4">Component of the cytochrome c oxidase, the last enzyme in the mitochondrial electron transport chain which drives oxidative phosphorylation.</text>
</comment>
<dbReference type="InterPro" id="IPR003213">
    <property type="entry name" value="Cyt_c_oxidase_su6B"/>
</dbReference>
<keyword evidence="3 5" id="KW-1015">Disulfide bond</keyword>
<dbReference type="GeneID" id="115270025"/>
<dbReference type="CDD" id="cd00926">
    <property type="entry name" value="Cyt_c_Oxidase_VIb"/>
    <property type="match status" value="1"/>
</dbReference>
<comment type="similarity">
    <text evidence="4">Belongs to the cytochrome c oxidase subunit 6B.</text>
</comment>
<evidence type="ECO:0000313" key="9">
    <source>
        <dbReference type="Proteomes" id="UP000069940"/>
    </source>
</evidence>
<dbReference type="GO" id="GO:0005739">
    <property type="term" value="C:mitochondrion"/>
    <property type="evidence" value="ECO:0007669"/>
    <property type="project" value="UniProtKB-SubCell"/>
</dbReference>
<dbReference type="PIRSF" id="PIRSF000278">
    <property type="entry name" value="Cyt_c_oxidase_6B"/>
    <property type="match status" value="1"/>
</dbReference>
<dbReference type="GO" id="GO:0045277">
    <property type="term" value="C:respiratory chain complex IV"/>
    <property type="evidence" value="ECO:0007669"/>
    <property type="project" value="InterPro"/>
</dbReference>
<dbReference type="OrthoDB" id="1107506at2759"/>
<dbReference type="RefSeq" id="XP_029734799.1">
    <property type="nucleotide sequence ID" value="XM_029878939.2"/>
</dbReference>
<reference evidence="8" key="4">
    <citation type="submission" date="2025-05" db="UniProtKB">
        <authorList>
            <consortium name="EnsemblMetazoa"/>
        </authorList>
    </citation>
    <scope>IDENTIFICATION</scope>
    <source>
        <strain evidence="8">Foshan</strain>
    </source>
</reference>
<dbReference type="EMBL" id="GAPW01006710">
    <property type="protein sequence ID" value="JAC06888.1"/>
    <property type="molecule type" value="mRNA"/>
</dbReference>
<dbReference type="VEuPathDB" id="VectorBase:AALFPA_071725"/>
<dbReference type="SUPFAM" id="SSF47694">
    <property type="entry name" value="Cytochrome c oxidase subunit h"/>
    <property type="match status" value="1"/>
</dbReference>
<dbReference type="AlphaFoldDB" id="A0A023EBN5"/>
<evidence type="ECO:0000313" key="6">
    <source>
        <dbReference type="EMBL" id="JAC06888.1"/>
    </source>
</evidence>
<reference evidence="6" key="1">
    <citation type="journal article" date="2014" name="PLoS Negl. Trop. Dis.">
        <title>Identification and characterization of seminal fluid proteins in the Asian tiger mosquito, Aedes albopictus.</title>
        <authorList>
            <person name="Boes K.E."/>
            <person name="Ribeiro J.M."/>
            <person name="Wong A."/>
            <person name="Harrington L.C."/>
            <person name="Wolfner M.F."/>
            <person name="Sirot L.K."/>
        </authorList>
    </citation>
    <scope>NUCLEOTIDE SEQUENCE</scope>
    <source>
        <tissue evidence="6">Reproductive organs</tissue>
    </source>
</reference>
<evidence type="ECO:0000313" key="7">
    <source>
        <dbReference type="EMBL" id="JAV47422.1"/>
    </source>
</evidence>
<dbReference type="InterPro" id="IPR036549">
    <property type="entry name" value="CX6/COA6-like_sf"/>
</dbReference>
<comment type="subcellular location">
    <subcellularLocation>
        <location evidence="1">Mitochondrion</location>
    </subcellularLocation>
</comment>
<dbReference type="KEGG" id="aalb:115270025"/>
<dbReference type="EMBL" id="GAPW01006708">
    <property type="protein sequence ID" value="JAC06890.1"/>
    <property type="molecule type" value="mRNA"/>
</dbReference>
<dbReference type="EMBL" id="GAPW01006711">
    <property type="protein sequence ID" value="JAC06887.1"/>
    <property type="molecule type" value="mRNA"/>
</dbReference>
<dbReference type="VEuPathDB" id="VectorBase:AALFPA_065676"/>
<dbReference type="FunFam" id="1.10.10.140:FF:000001">
    <property type="entry name" value="Cytochrome c oxidase subunit 6B1"/>
    <property type="match status" value="1"/>
</dbReference>
<protein>
    <recommendedName>
        <fullName evidence="4">Cytochrome c oxidase subunit</fullName>
    </recommendedName>
</protein>
<keyword evidence="2 4" id="KW-0496">Mitochondrion</keyword>
<dbReference type="EnsemblMetazoa" id="AALFPA23_010432.R14601">
    <property type="protein sequence ID" value="AALFPA23_010432.P14601"/>
    <property type="gene ID" value="AALFPA23_010432"/>
</dbReference>
<dbReference type="PANTHER" id="PTHR11387">
    <property type="entry name" value="CYTOCHROME C OXIDASE SUBUNIT 6B"/>
    <property type="match status" value="1"/>
</dbReference>
<dbReference type="Pfam" id="PF02297">
    <property type="entry name" value="COX6B"/>
    <property type="match status" value="1"/>
</dbReference>
<feature type="disulfide bond" evidence="5">
    <location>
        <begin position="30"/>
        <end position="62"/>
    </location>
</feature>
<dbReference type="VEuPathDB" id="VectorBase:AALFPA_061260"/>
<proteinExistence type="evidence at transcript level"/>
<name>A0A023EBN5_AEDAL</name>
<keyword evidence="9" id="KW-1185">Reference proteome</keyword>
<dbReference type="Proteomes" id="UP000069940">
    <property type="component" value="Unassembled WGS sequence"/>
</dbReference>
<sequence length="83" mass="9476">MAPAASAGTLPLKAAPFDPRFPNTNQTKYCYQSYLDFHRCEKVKGKGDKVCQYFKHVYGDLCPNAWIERWDNQRGEGTFAGRI</sequence>
<evidence type="ECO:0000313" key="8">
    <source>
        <dbReference type="EnsemblMetazoa" id="AALFPA23_010432.P14601"/>
    </source>
</evidence>
<evidence type="ECO:0000256" key="5">
    <source>
        <dbReference type="PIRSR" id="PIRSR000278-1"/>
    </source>
</evidence>
<dbReference type="InterPro" id="IPR048280">
    <property type="entry name" value="COX6B-like"/>
</dbReference>
<organism evidence="6">
    <name type="scientific">Aedes albopictus</name>
    <name type="common">Asian tiger mosquito</name>
    <name type="synonym">Stegomyia albopicta</name>
    <dbReference type="NCBI Taxonomy" id="7160"/>
    <lineage>
        <taxon>Eukaryota</taxon>
        <taxon>Metazoa</taxon>
        <taxon>Ecdysozoa</taxon>
        <taxon>Arthropoda</taxon>
        <taxon>Hexapoda</taxon>
        <taxon>Insecta</taxon>
        <taxon>Pterygota</taxon>
        <taxon>Neoptera</taxon>
        <taxon>Endopterygota</taxon>
        <taxon>Diptera</taxon>
        <taxon>Nematocera</taxon>
        <taxon>Culicoidea</taxon>
        <taxon>Culicidae</taxon>
        <taxon>Culicinae</taxon>
        <taxon>Aedini</taxon>
        <taxon>Aedes</taxon>
        <taxon>Stegomyia</taxon>
    </lineage>
</organism>
<dbReference type="VEuPathDB" id="VectorBase:AALC636_027126"/>
<dbReference type="VEuPathDB" id="VectorBase:AALFPA_042343"/>
<feature type="disulfide bond" evidence="5">
    <location>
        <begin position="40"/>
        <end position="51"/>
    </location>
</feature>
<evidence type="ECO:0000256" key="2">
    <source>
        <dbReference type="ARBA" id="ARBA00023128"/>
    </source>
</evidence>
<dbReference type="OMA" id="GWVAKWD"/>
<dbReference type="Gene3D" id="1.10.10.140">
    <property type="entry name" value="Cytochrome c oxidase, subunit VIb"/>
    <property type="match status" value="1"/>
</dbReference>
<reference evidence="7" key="3">
    <citation type="submission" date="2016-03" db="EMBL/GenBank/DDBJ databases">
        <title>RNAseq analyses of the sensorial organs of adult female Aedes albopictus.</title>
        <authorList>
            <person name="Fabrizio L."/>
            <person name="Ribeiro J.M."/>
            <person name="Arca B."/>
        </authorList>
    </citation>
    <scope>NUCLEOTIDE SEQUENCE</scope>
</reference>
<evidence type="ECO:0000256" key="1">
    <source>
        <dbReference type="ARBA" id="ARBA00004173"/>
    </source>
</evidence>
<accession>A0A023EBN5</accession>
<evidence type="ECO:0000256" key="4">
    <source>
        <dbReference type="PIRNR" id="PIRNR000278"/>
    </source>
</evidence>
<reference evidence="9" key="2">
    <citation type="journal article" date="2015" name="Proc. Natl. Acad. Sci. U.S.A.">
        <title>Genome sequence of the Asian Tiger mosquito, Aedes albopictus, reveals insights into its biology, genetics, and evolution.</title>
        <authorList>
            <person name="Chen X.G."/>
            <person name="Jiang X."/>
            <person name="Gu J."/>
            <person name="Xu M."/>
            <person name="Wu Y."/>
            <person name="Deng Y."/>
            <person name="Zhang C."/>
            <person name="Bonizzoni M."/>
            <person name="Dermauw W."/>
            <person name="Vontas J."/>
            <person name="Armbruster P."/>
            <person name="Huang X."/>
            <person name="Yang Y."/>
            <person name="Zhang H."/>
            <person name="He W."/>
            <person name="Peng H."/>
            <person name="Liu Y."/>
            <person name="Wu K."/>
            <person name="Chen J."/>
            <person name="Lirakis M."/>
            <person name="Topalis P."/>
            <person name="Van Leeuwen T."/>
            <person name="Hall A.B."/>
            <person name="Jiang X."/>
            <person name="Thorpe C."/>
            <person name="Mueller R.L."/>
            <person name="Sun C."/>
            <person name="Waterhouse R.M."/>
            <person name="Yan G."/>
            <person name="Tu Z.J."/>
            <person name="Fang X."/>
            <person name="James A.A."/>
        </authorList>
    </citation>
    <scope>NUCLEOTIDE SEQUENCE [LARGE SCALE GENOMIC DNA]</scope>
    <source>
        <strain evidence="9">Foshan</strain>
    </source>
</reference>
<dbReference type="EMBL" id="GEHC01000223">
    <property type="protein sequence ID" value="JAV47422.1"/>
    <property type="molecule type" value="Transcribed_RNA"/>
</dbReference>
<evidence type="ECO:0000256" key="3">
    <source>
        <dbReference type="ARBA" id="ARBA00023157"/>
    </source>
</evidence>